<feature type="transmembrane region" description="Helical" evidence="5">
    <location>
        <begin position="25"/>
        <end position="50"/>
    </location>
</feature>
<dbReference type="GO" id="GO:0016020">
    <property type="term" value="C:membrane"/>
    <property type="evidence" value="ECO:0007669"/>
    <property type="project" value="UniProtKB-SubCell"/>
</dbReference>
<evidence type="ECO:0000313" key="7">
    <source>
        <dbReference type="EMBL" id="PIQ85635.1"/>
    </source>
</evidence>
<dbReference type="Proteomes" id="UP000230859">
    <property type="component" value="Unassembled WGS sequence"/>
</dbReference>
<evidence type="ECO:0000256" key="1">
    <source>
        <dbReference type="ARBA" id="ARBA00004141"/>
    </source>
</evidence>
<proteinExistence type="predicted"/>
<reference evidence="7 8" key="1">
    <citation type="submission" date="2017-09" db="EMBL/GenBank/DDBJ databases">
        <title>Depth-based differentiation of microbial function through sediment-hosted aquifers and enrichment of novel symbionts in the deep terrestrial subsurface.</title>
        <authorList>
            <person name="Probst A.J."/>
            <person name="Ladd B."/>
            <person name="Jarett J.K."/>
            <person name="Geller-Mcgrath D.E."/>
            <person name="Sieber C.M."/>
            <person name="Emerson J.B."/>
            <person name="Anantharaman K."/>
            <person name="Thomas B.C."/>
            <person name="Malmstrom R."/>
            <person name="Stieglmeier M."/>
            <person name="Klingl A."/>
            <person name="Woyke T."/>
            <person name="Ryan C.M."/>
            <person name="Banfield J.F."/>
        </authorList>
    </citation>
    <scope>NUCLEOTIDE SEQUENCE [LARGE SCALE GENOMIC DNA]</scope>
    <source>
        <strain evidence="7">CG11_big_fil_rev_8_21_14_0_20_45_26</strain>
    </source>
</reference>
<feature type="domain" description="RDD" evidence="6">
    <location>
        <begin position="20"/>
        <end position="134"/>
    </location>
</feature>
<evidence type="ECO:0000259" key="6">
    <source>
        <dbReference type="Pfam" id="PF06271"/>
    </source>
</evidence>
<protein>
    <recommendedName>
        <fullName evidence="6">RDD domain-containing protein</fullName>
    </recommendedName>
</protein>
<comment type="caution">
    <text evidence="7">The sequence shown here is derived from an EMBL/GenBank/DDBJ whole genome shotgun (WGS) entry which is preliminary data.</text>
</comment>
<evidence type="ECO:0000256" key="2">
    <source>
        <dbReference type="ARBA" id="ARBA00022692"/>
    </source>
</evidence>
<dbReference type="InterPro" id="IPR010432">
    <property type="entry name" value="RDD"/>
</dbReference>
<gene>
    <name evidence="7" type="ORF">COV74_08025</name>
</gene>
<dbReference type="AlphaFoldDB" id="A0A2H0LQ62"/>
<organism evidence="7 8">
    <name type="scientific">Candidatus Abzuiibacterium crystallinum</name>
    <dbReference type="NCBI Taxonomy" id="1974748"/>
    <lineage>
        <taxon>Bacteria</taxon>
        <taxon>Pseudomonadati</taxon>
        <taxon>Candidatus Omnitrophota</taxon>
        <taxon>Candidatus Abzuiibacterium</taxon>
    </lineage>
</organism>
<feature type="transmembrane region" description="Helical" evidence="5">
    <location>
        <begin position="56"/>
        <end position="74"/>
    </location>
</feature>
<comment type="subcellular location">
    <subcellularLocation>
        <location evidence="1">Membrane</location>
        <topology evidence="1">Multi-pass membrane protein</topology>
    </subcellularLocation>
</comment>
<evidence type="ECO:0000256" key="5">
    <source>
        <dbReference type="SAM" id="Phobius"/>
    </source>
</evidence>
<feature type="transmembrane region" description="Helical" evidence="5">
    <location>
        <begin position="95"/>
        <end position="117"/>
    </location>
</feature>
<keyword evidence="3 5" id="KW-1133">Transmembrane helix</keyword>
<evidence type="ECO:0000256" key="4">
    <source>
        <dbReference type="ARBA" id="ARBA00023136"/>
    </source>
</evidence>
<name>A0A2H0LQ62_9BACT</name>
<accession>A0A2H0LQ62</accession>
<dbReference type="Pfam" id="PF06271">
    <property type="entry name" value="RDD"/>
    <property type="match status" value="1"/>
</dbReference>
<evidence type="ECO:0000256" key="3">
    <source>
        <dbReference type="ARBA" id="ARBA00022989"/>
    </source>
</evidence>
<keyword evidence="2 5" id="KW-0812">Transmembrane</keyword>
<dbReference type="EMBL" id="PCVY01000064">
    <property type="protein sequence ID" value="PIQ85635.1"/>
    <property type="molecule type" value="Genomic_DNA"/>
</dbReference>
<keyword evidence="4 5" id="KW-0472">Membrane</keyword>
<sequence>MADEHVQPIGGSASGPESAHKGKRFAVAVIDLIIMPILLGIVAGLILLAAPEVVRNVLLILINIGWLIFRDLVFSPGRKMVGLKLVSLTGEKVTFLQAFIRNILIMIPFVLLIGYILETVMILVKGDRLADTWAKTRVVSA</sequence>
<evidence type="ECO:0000313" key="8">
    <source>
        <dbReference type="Proteomes" id="UP000230859"/>
    </source>
</evidence>